<accession>A0AAV3F2M6</accession>
<dbReference type="InterPro" id="IPR012657">
    <property type="entry name" value="23S_rRNA-intervening_sequence"/>
</dbReference>
<dbReference type="NCBIfam" id="TIGR02436">
    <property type="entry name" value="four helix bundle protein"/>
    <property type="match status" value="1"/>
</dbReference>
<dbReference type="PANTHER" id="PTHR38471:SF2">
    <property type="entry name" value="FOUR HELIX BUNDLE PROTEIN"/>
    <property type="match status" value="1"/>
</dbReference>
<dbReference type="CDD" id="cd16377">
    <property type="entry name" value="23S_rRNA_IVP_like"/>
    <property type="match status" value="1"/>
</dbReference>
<gene>
    <name evidence="1" type="ORF">HMPREF9715_02085</name>
</gene>
<evidence type="ECO:0008006" key="3">
    <source>
        <dbReference type="Google" id="ProtNLM"/>
    </source>
</evidence>
<name>A0AAV3F2M6_9FLAO</name>
<protein>
    <recommendedName>
        <fullName evidence="3">Four helix bundle protein</fullName>
    </recommendedName>
</protein>
<proteinExistence type="predicted"/>
<reference evidence="1 2" key="1">
    <citation type="submission" date="2011-11" db="EMBL/GenBank/DDBJ databases">
        <title>The Genome Sequence of Myroides odoratimimus CIP 101113.</title>
        <authorList>
            <person name="Earl A."/>
            <person name="Ward D."/>
            <person name="Feldgarden M."/>
            <person name="Gevers D."/>
            <person name="Huys G."/>
            <person name="Young S.K."/>
            <person name="Zeng Q."/>
            <person name="Gargeya S."/>
            <person name="Fitzgerald M."/>
            <person name="Haas B."/>
            <person name="Abouelleil A."/>
            <person name="Alvarado L."/>
            <person name="Arachchi H.M."/>
            <person name="Berlin A."/>
            <person name="Brown A."/>
            <person name="Chapman S.B."/>
            <person name="Chen Z."/>
            <person name="Dunbar C."/>
            <person name="Freedman E."/>
            <person name="Gearin G."/>
            <person name="Goldberg J."/>
            <person name="Griggs A."/>
            <person name="Gujja S."/>
            <person name="Heiman D."/>
            <person name="Howarth C."/>
            <person name="Larson L."/>
            <person name="Lui A."/>
            <person name="MacDonald P.J.P."/>
            <person name="Montmayeur A."/>
            <person name="Murphy C."/>
            <person name="Neiman D."/>
            <person name="Pearson M."/>
            <person name="Priest M."/>
            <person name="Roberts A."/>
            <person name="Saif S."/>
            <person name="Shea T."/>
            <person name="Shenoy N."/>
            <person name="Sisk P."/>
            <person name="Stolte C."/>
            <person name="Sykes S."/>
            <person name="Wortman J."/>
            <person name="Nusbaum C."/>
            <person name="Birren B."/>
        </authorList>
    </citation>
    <scope>NUCLEOTIDE SEQUENCE [LARGE SCALE GENOMIC DNA]</scope>
    <source>
        <strain evidence="1 2">CIP 101113</strain>
    </source>
</reference>
<dbReference type="RefSeq" id="WP_006263704.1">
    <property type="nucleotide sequence ID" value="NZ_JH590837.1"/>
</dbReference>
<comment type="caution">
    <text evidence="1">The sequence shown here is derived from an EMBL/GenBank/DDBJ whole genome shotgun (WGS) entry which is preliminary data.</text>
</comment>
<evidence type="ECO:0000313" key="2">
    <source>
        <dbReference type="Proteomes" id="UP000004834"/>
    </source>
</evidence>
<dbReference type="PANTHER" id="PTHR38471">
    <property type="entry name" value="FOUR HELIX BUNDLE PROTEIN"/>
    <property type="match status" value="1"/>
</dbReference>
<sequence>MEYLLINHLLNTKKTFMFIYYFERLEVWKNARSLSKDIHILTNRFPKEELFGLVSQLRRATYSIPANIAEGMSRNSSKEKLRFLNIAYSSAMEVINFLILSLDLEFLTIEEYNYTREKIGLITNQIYALSKKIGES</sequence>
<dbReference type="InterPro" id="IPR036583">
    <property type="entry name" value="23S_rRNA_IVS_sf"/>
</dbReference>
<evidence type="ECO:0000313" key="1">
    <source>
        <dbReference type="EMBL" id="EHO11383.1"/>
    </source>
</evidence>
<dbReference type="EMBL" id="AGEE01000022">
    <property type="protein sequence ID" value="EHO11383.1"/>
    <property type="molecule type" value="Genomic_DNA"/>
</dbReference>
<dbReference type="AlphaFoldDB" id="A0AAV3F2M6"/>
<dbReference type="Proteomes" id="UP000004834">
    <property type="component" value="Unassembled WGS sequence"/>
</dbReference>
<organism evidence="1 2">
    <name type="scientific">Myroides odoratimimus CIP 101113</name>
    <dbReference type="NCBI Taxonomy" id="883154"/>
    <lineage>
        <taxon>Bacteria</taxon>
        <taxon>Pseudomonadati</taxon>
        <taxon>Bacteroidota</taxon>
        <taxon>Flavobacteriia</taxon>
        <taxon>Flavobacteriales</taxon>
        <taxon>Flavobacteriaceae</taxon>
        <taxon>Myroides</taxon>
    </lineage>
</organism>
<dbReference type="SUPFAM" id="SSF158446">
    <property type="entry name" value="IVS-encoded protein-like"/>
    <property type="match status" value="1"/>
</dbReference>
<dbReference type="Pfam" id="PF05635">
    <property type="entry name" value="23S_rRNA_IVP"/>
    <property type="match status" value="1"/>
</dbReference>
<dbReference type="Gene3D" id="1.20.1440.60">
    <property type="entry name" value="23S rRNA-intervening sequence"/>
    <property type="match status" value="1"/>
</dbReference>